<organism evidence="1 2">
    <name type="scientific">Meloidogyne enterolobii</name>
    <name type="common">Root-knot nematode worm</name>
    <name type="synonym">Meloidogyne mayaguensis</name>
    <dbReference type="NCBI Taxonomy" id="390850"/>
    <lineage>
        <taxon>Eukaryota</taxon>
        <taxon>Metazoa</taxon>
        <taxon>Ecdysozoa</taxon>
        <taxon>Nematoda</taxon>
        <taxon>Chromadorea</taxon>
        <taxon>Rhabditida</taxon>
        <taxon>Tylenchina</taxon>
        <taxon>Tylenchomorpha</taxon>
        <taxon>Tylenchoidea</taxon>
        <taxon>Meloidogynidae</taxon>
        <taxon>Meloidogyninae</taxon>
        <taxon>Meloidogyne</taxon>
    </lineage>
</organism>
<dbReference type="EMBL" id="CAVMJV010000016">
    <property type="protein sequence ID" value="CAK5057103.1"/>
    <property type="molecule type" value="Genomic_DNA"/>
</dbReference>
<proteinExistence type="predicted"/>
<name>A0ACB0YPY5_MELEN</name>
<gene>
    <name evidence="1" type="ORF">MENTE1834_LOCUS15097</name>
</gene>
<protein>
    <submittedName>
        <fullName evidence="1">Uncharacterized protein</fullName>
    </submittedName>
</protein>
<reference evidence="1" key="1">
    <citation type="submission" date="2023-11" db="EMBL/GenBank/DDBJ databases">
        <authorList>
            <person name="Poullet M."/>
        </authorList>
    </citation>
    <scope>NUCLEOTIDE SEQUENCE</scope>
    <source>
        <strain evidence="1">E1834</strain>
    </source>
</reference>
<accession>A0ACB0YPY5</accession>
<sequence>MACSHLLPYLNDMPLSIIPTAVPNVELDVVTIRRYVKKIIGPSGSNYRLFLFNNVKQIGEKLLNQRENDTKSSTEIIYLIRTLTHERGANSV</sequence>
<dbReference type="Proteomes" id="UP001497535">
    <property type="component" value="Unassembled WGS sequence"/>
</dbReference>
<keyword evidence="2" id="KW-1185">Reference proteome</keyword>
<comment type="caution">
    <text evidence="1">The sequence shown here is derived from an EMBL/GenBank/DDBJ whole genome shotgun (WGS) entry which is preliminary data.</text>
</comment>
<evidence type="ECO:0000313" key="2">
    <source>
        <dbReference type="Proteomes" id="UP001497535"/>
    </source>
</evidence>
<evidence type="ECO:0000313" key="1">
    <source>
        <dbReference type="EMBL" id="CAK5057103.1"/>
    </source>
</evidence>